<name>V4R8Q6_9CAUL</name>
<dbReference type="Proteomes" id="UP000017837">
    <property type="component" value="Unassembled WGS sequence"/>
</dbReference>
<dbReference type="STRING" id="1121022.GCA_000376105_03659"/>
<dbReference type="AlphaFoldDB" id="V4R8Q6"/>
<dbReference type="PATRIC" id="fig|1121022.4.peg.3425"/>
<organism evidence="1 2">
    <name type="scientific">Asticcacaulis benevestitus DSM 16100 = ATCC BAA-896</name>
    <dbReference type="NCBI Taxonomy" id="1121022"/>
    <lineage>
        <taxon>Bacteria</taxon>
        <taxon>Pseudomonadati</taxon>
        <taxon>Pseudomonadota</taxon>
        <taxon>Alphaproteobacteria</taxon>
        <taxon>Caulobacterales</taxon>
        <taxon>Caulobacteraceae</taxon>
        <taxon>Asticcacaulis</taxon>
    </lineage>
</organism>
<proteinExistence type="predicted"/>
<dbReference type="EMBL" id="AWGB01000041">
    <property type="protein sequence ID" value="ESQ87818.1"/>
    <property type="molecule type" value="Genomic_DNA"/>
</dbReference>
<keyword evidence="2" id="KW-1185">Reference proteome</keyword>
<accession>V4R8Q6</accession>
<protein>
    <submittedName>
        <fullName evidence="1">Uncharacterized protein</fullName>
    </submittedName>
</protein>
<evidence type="ECO:0000313" key="2">
    <source>
        <dbReference type="Proteomes" id="UP000017837"/>
    </source>
</evidence>
<sequence length="154" mass="17140">MVLHFSALTSVQISQLRSMRRQKGKSADSILRSTGLKAMVFSYLKWREGAIGRTHDKADSRSLAIVDYDAKFYKRPPMMPGVVPTEIRYPETVKIAGKDIWDGKSFEEAAKSQIQAHKLVGELVSGREPLTPDSQTFVDGFAAKTAKPVVRSQI</sequence>
<gene>
    <name evidence="1" type="ORF">ABENE_16835</name>
</gene>
<reference evidence="1 2" key="1">
    <citation type="journal article" date="2014" name="Nature">
        <title>Sequential evolution of bacterial morphology by co-option of a developmental regulator.</title>
        <authorList>
            <person name="Jiang C."/>
            <person name="Brown P.J."/>
            <person name="Ducret A."/>
            <person name="Brun Y.V."/>
        </authorList>
    </citation>
    <scope>NUCLEOTIDE SEQUENCE [LARGE SCALE GENOMIC DNA]</scope>
    <source>
        <strain evidence="1 2">DSM 16100</strain>
    </source>
</reference>
<evidence type="ECO:0000313" key="1">
    <source>
        <dbReference type="EMBL" id="ESQ87818.1"/>
    </source>
</evidence>
<comment type="caution">
    <text evidence="1">The sequence shown here is derived from an EMBL/GenBank/DDBJ whole genome shotgun (WGS) entry which is preliminary data.</text>
</comment>